<feature type="domain" description="Mur ligase C-terminal" evidence="24">
    <location>
        <begin position="292"/>
        <end position="417"/>
    </location>
</feature>
<evidence type="ECO:0000256" key="15">
    <source>
        <dbReference type="ARBA" id="ARBA00022909"/>
    </source>
</evidence>
<evidence type="ECO:0000256" key="12">
    <source>
        <dbReference type="ARBA" id="ARBA00022741"/>
    </source>
</evidence>
<dbReference type="InterPro" id="IPR036615">
    <property type="entry name" value="Mur_ligase_C_dom_sf"/>
</dbReference>
<evidence type="ECO:0000256" key="23">
    <source>
        <dbReference type="PIRNR" id="PIRNR001563"/>
    </source>
</evidence>
<dbReference type="FunFam" id="3.40.1190.10:FF:000004">
    <property type="entry name" value="Dihydrofolate synthase/folylpolyglutamate synthase"/>
    <property type="match status" value="1"/>
</dbReference>
<comment type="similarity">
    <text evidence="5 23">Belongs to the folylpolyglutamate synthase family.</text>
</comment>
<evidence type="ECO:0000256" key="4">
    <source>
        <dbReference type="ARBA" id="ARBA00005150"/>
    </source>
</evidence>
<dbReference type="InterPro" id="IPR013221">
    <property type="entry name" value="Mur_ligase_cen"/>
</dbReference>
<evidence type="ECO:0000313" key="26">
    <source>
        <dbReference type="EMBL" id="QDC44238.1"/>
    </source>
</evidence>
<dbReference type="RefSeq" id="WP_140003570.1">
    <property type="nucleotide sequence ID" value="NZ_CP040946.1"/>
</dbReference>
<accession>A0A5B8CSE1</accession>
<dbReference type="OrthoDB" id="9809356at2"/>
<organism evidence="26 27">
    <name type="scientific">Methylophilus medardicus</name>
    <dbReference type="NCBI Taxonomy" id="2588534"/>
    <lineage>
        <taxon>Bacteria</taxon>
        <taxon>Pseudomonadati</taxon>
        <taxon>Pseudomonadota</taxon>
        <taxon>Betaproteobacteria</taxon>
        <taxon>Nitrosomonadales</taxon>
        <taxon>Methylophilaceae</taxon>
        <taxon>Methylophilus</taxon>
    </lineage>
</organism>
<dbReference type="NCBIfam" id="TIGR01499">
    <property type="entry name" value="folC"/>
    <property type="match status" value="1"/>
</dbReference>
<keyword evidence="27" id="KW-1185">Reference proteome</keyword>
<comment type="catalytic activity">
    <reaction evidence="21">
        <text>(6R)-5,10-methylenetetrahydrofolyl-(gamma-L-Glu)(n) + L-glutamate + ATP = (6R)-5,10-methylenetetrahydrofolyl-(gamma-L-Glu)(n+1) + ADP + phosphate + H(+)</text>
        <dbReference type="Rhea" id="RHEA:51912"/>
        <dbReference type="Rhea" id="RHEA-COMP:13257"/>
        <dbReference type="Rhea" id="RHEA-COMP:13258"/>
        <dbReference type="ChEBI" id="CHEBI:15378"/>
        <dbReference type="ChEBI" id="CHEBI:29985"/>
        <dbReference type="ChEBI" id="CHEBI:30616"/>
        <dbReference type="ChEBI" id="CHEBI:43474"/>
        <dbReference type="ChEBI" id="CHEBI:136572"/>
        <dbReference type="ChEBI" id="CHEBI:456216"/>
        <dbReference type="EC" id="6.3.2.17"/>
    </reaction>
</comment>
<dbReference type="EMBL" id="CP040946">
    <property type="protein sequence ID" value="QDC44238.1"/>
    <property type="molecule type" value="Genomic_DNA"/>
</dbReference>
<dbReference type="PANTHER" id="PTHR11136">
    <property type="entry name" value="FOLYLPOLYGLUTAMATE SYNTHASE-RELATED"/>
    <property type="match status" value="1"/>
</dbReference>
<dbReference type="UniPathway" id="UPA00077">
    <property type="reaction ID" value="UER00157"/>
</dbReference>
<dbReference type="Gene3D" id="3.40.1190.10">
    <property type="entry name" value="Mur-like, catalytic domain"/>
    <property type="match status" value="1"/>
</dbReference>
<comment type="function">
    <text evidence="2">Functions in two distinct reactions of the de novo folate biosynthetic pathway. Catalyzes the addition of a glutamate residue to dihydropteroate (7,8-dihydropteroate or H2Pte) to form dihydrofolate (7,8-dihydrofolate monoglutamate or H2Pte-Glu). Also catalyzes successive additions of L-glutamate to tetrahydrofolate or 10-formyltetrahydrofolate or 5,10-methylenetetrahydrofolate, leading to folylpolyglutamate derivatives.</text>
</comment>
<evidence type="ECO:0000256" key="22">
    <source>
        <dbReference type="ARBA" id="ARBA00049161"/>
    </source>
</evidence>
<proteinExistence type="inferred from homology"/>
<dbReference type="EC" id="6.3.2.12" evidence="7"/>
<comment type="pathway">
    <text evidence="3">Cofactor biosynthesis; tetrahydrofolate biosynthesis; 7,8-dihydrofolate from 2-amino-4-hydroxy-6-hydroxymethyl-7,8-dihydropteridine diphosphate and 4-aminobenzoate: step 2/2.</text>
</comment>
<dbReference type="AlphaFoldDB" id="A0A5B8CSE1"/>
<dbReference type="InterPro" id="IPR036565">
    <property type="entry name" value="Mur-like_cat_sf"/>
</dbReference>
<evidence type="ECO:0000256" key="5">
    <source>
        <dbReference type="ARBA" id="ARBA00008276"/>
    </source>
</evidence>
<reference evidence="27" key="1">
    <citation type="journal article" date="2019" name="ISME J.">
        <title>Evolution in action: habitat transition from sediment to the pelagial leads to genome streamlining in Methylophilaceae.</title>
        <authorList>
            <person name="Salcher M."/>
            <person name="Schaefle D."/>
            <person name="Kaspar M."/>
            <person name="Neuenschwander S.M."/>
            <person name="Ghai R."/>
        </authorList>
    </citation>
    <scope>NUCLEOTIDE SEQUENCE [LARGE SCALE GENOMIC DNA]</scope>
    <source>
        <strain evidence="27">MMS-M-51</strain>
    </source>
</reference>
<evidence type="ECO:0000256" key="18">
    <source>
        <dbReference type="ARBA" id="ARBA00032510"/>
    </source>
</evidence>
<dbReference type="Pfam" id="PF08245">
    <property type="entry name" value="Mur_ligase_M"/>
    <property type="match status" value="1"/>
</dbReference>
<evidence type="ECO:0000256" key="21">
    <source>
        <dbReference type="ARBA" id="ARBA00049035"/>
    </source>
</evidence>
<comment type="catalytic activity">
    <reaction evidence="19">
        <text>(6S)-5,6,7,8-tetrahydrofolyl-(gamma-L-Glu)(n) + L-glutamate + ATP = (6S)-5,6,7,8-tetrahydrofolyl-(gamma-L-Glu)(n+1) + ADP + phosphate + H(+)</text>
        <dbReference type="Rhea" id="RHEA:10580"/>
        <dbReference type="Rhea" id="RHEA-COMP:14738"/>
        <dbReference type="Rhea" id="RHEA-COMP:14740"/>
        <dbReference type="ChEBI" id="CHEBI:15378"/>
        <dbReference type="ChEBI" id="CHEBI:29985"/>
        <dbReference type="ChEBI" id="CHEBI:30616"/>
        <dbReference type="ChEBI" id="CHEBI:43474"/>
        <dbReference type="ChEBI" id="CHEBI:141005"/>
        <dbReference type="ChEBI" id="CHEBI:456216"/>
        <dbReference type="EC" id="6.3.2.17"/>
    </reaction>
</comment>
<keyword evidence="14" id="KW-0460">Magnesium</keyword>
<comment type="catalytic activity">
    <reaction evidence="20">
        <text>10-formyltetrahydrofolyl-(gamma-L-Glu)(n) + L-glutamate + ATP = 10-formyltetrahydrofolyl-(gamma-L-Glu)(n+1) + ADP + phosphate + H(+)</text>
        <dbReference type="Rhea" id="RHEA:51904"/>
        <dbReference type="Rhea" id="RHEA-COMP:13088"/>
        <dbReference type="Rhea" id="RHEA-COMP:14300"/>
        <dbReference type="ChEBI" id="CHEBI:15378"/>
        <dbReference type="ChEBI" id="CHEBI:29985"/>
        <dbReference type="ChEBI" id="CHEBI:30616"/>
        <dbReference type="ChEBI" id="CHEBI:43474"/>
        <dbReference type="ChEBI" id="CHEBI:134413"/>
        <dbReference type="ChEBI" id="CHEBI:456216"/>
        <dbReference type="EC" id="6.3.2.17"/>
    </reaction>
</comment>
<protein>
    <recommendedName>
        <fullName evidence="9">Dihydrofolate synthase/folylpolyglutamate synthase</fullName>
        <ecNumber evidence="7">6.3.2.12</ecNumber>
        <ecNumber evidence="8">6.3.2.17</ecNumber>
    </recommendedName>
    <alternativeName>
        <fullName evidence="18">Folylpoly-gamma-glutamate synthetase-dihydrofolate synthetase</fullName>
    </alternativeName>
    <alternativeName>
        <fullName evidence="16">Folylpolyglutamate synthetase</fullName>
    </alternativeName>
    <alternativeName>
        <fullName evidence="17">Tetrahydrofolylpolyglutamate synthase</fullName>
    </alternativeName>
</protein>
<comment type="catalytic activity">
    <reaction evidence="22">
        <text>7,8-dihydropteroate + L-glutamate + ATP = 7,8-dihydrofolate + ADP + phosphate + H(+)</text>
        <dbReference type="Rhea" id="RHEA:23584"/>
        <dbReference type="ChEBI" id="CHEBI:15378"/>
        <dbReference type="ChEBI" id="CHEBI:17839"/>
        <dbReference type="ChEBI" id="CHEBI:29985"/>
        <dbReference type="ChEBI" id="CHEBI:30616"/>
        <dbReference type="ChEBI" id="CHEBI:43474"/>
        <dbReference type="ChEBI" id="CHEBI:57451"/>
        <dbReference type="ChEBI" id="CHEBI:456216"/>
        <dbReference type="EC" id="6.3.2.12"/>
    </reaction>
</comment>
<comment type="cofactor">
    <cofactor evidence="1">
        <name>Mg(2+)</name>
        <dbReference type="ChEBI" id="CHEBI:18420"/>
    </cofactor>
</comment>
<evidence type="ECO:0000313" key="27">
    <source>
        <dbReference type="Proteomes" id="UP000311008"/>
    </source>
</evidence>
<keyword evidence="13 23" id="KW-0067">ATP-binding</keyword>
<evidence type="ECO:0000256" key="19">
    <source>
        <dbReference type="ARBA" id="ARBA00047493"/>
    </source>
</evidence>
<dbReference type="Proteomes" id="UP000311008">
    <property type="component" value="Chromosome"/>
</dbReference>
<evidence type="ECO:0000256" key="13">
    <source>
        <dbReference type="ARBA" id="ARBA00022840"/>
    </source>
</evidence>
<dbReference type="GO" id="GO:0046872">
    <property type="term" value="F:metal ion binding"/>
    <property type="evidence" value="ECO:0007669"/>
    <property type="project" value="UniProtKB-KW"/>
</dbReference>
<comment type="pathway">
    <text evidence="4">Cofactor biosynthesis; tetrahydrofolylpolyglutamate biosynthesis.</text>
</comment>
<dbReference type="PIRSF" id="PIRSF001563">
    <property type="entry name" value="Folylpolyglu_synth"/>
    <property type="match status" value="1"/>
</dbReference>
<evidence type="ECO:0000256" key="10">
    <source>
        <dbReference type="ARBA" id="ARBA00022598"/>
    </source>
</evidence>
<evidence type="ECO:0000256" key="17">
    <source>
        <dbReference type="ARBA" id="ARBA00030592"/>
    </source>
</evidence>
<evidence type="ECO:0000256" key="1">
    <source>
        <dbReference type="ARBA" id="ARBA00001946"/>
    </source>
</evidence>
<dbReference type="InterPro" id="IPR004101">
    <property type="entry name" value="Mur_ligase_C"/>
</dbReference>
<dbReference type="GO" id="GO:0005524">
    <property type="term" value="F:ATP binding"/>
    <property type="evidence" value="ECO:0007669"/>
    <property type="project" value="UniProtKB-KW"/>
</dbReference>
<keyword evidence="15" id="KW-0289">Folate biosynthesis</keyword>
<evidence type="ECO:0000256" key="6">
    <source>
        <dbReference type="ARBA" id="ARBA00011245"/>
    </source>
</evidence>
<dbReference type="InterPro" id="IPR001645">
    <property type="entry name" value="Folylpolyglutamate_synth"/>
</dbReference>
<gene>
    <name evidence="26" type="primary">folC</name>
    <name evidence="26" type="ORF">FIU01_06685</name>
</gene>
<dbReference type="GO" id="GO:0004326">
    <property type="term" value="F:tetrahydrofolylpolyglutamate synthase activity"/>
    <property type="evidence" value="ECO:0007669"/>
    <property type="project" value="UniProtKB-EC"/>
</dbReference>
<evidence type="ECO:0000256" key="8">
    <source>
        <dbReference type="ARBA" id="ARBA00013025"/>
    </source>
</evidence>
<evidence type="ECO:0000256" key="14">
    <source>
        <dbReference type="ARBA" id="ARBA00022842"/>
    </source>
</evidence>
<evidence type="ECO:0000259" key="24">
    <source>
        <dbReference type="Pfam" id="PF02875"/>
    </source>
</evidence>
<keyword evidence="11" id="KW-0479">Metal-binding</keyword>
<feature type="domain" description="Mur ligase central" evidence="25">
    <location>
        <begin position="52"/>
        <end position="266"/>
    </location>
</feature>
<dbReference type="GO" id="GO:0005737">
    <property type="term" value="C:cytoplasm"/>
    <property type="evidence" value="ECO:0007669"/>
    <property type="project" value="TreeGrafter"/>
</dbReference>
<keyword evidence="10 23" id="KW-0436">Ligase</keyword>
<dbReference type="GO" id="GO:0008841">
    <property type="term" value="F:dihydrofolate synthase activity"/>
    <property type="evidence" value="ECO:0007669"/>
    <property type="project" value="UniProtKB-EC"/>
</dbReference>
<dbReference type="GO" id="GO:0046654">
    <property type="term" value="P:tetrahydrofolate biosynthetic process"/>
    <property type="evidence" value="ECO:0007669"/>
    <property type="project" value="UniProtKB-UniPathway"/>
</dbReference>
<evidence type="ECO:0000256" key="2">
    <source>
        <dbReference type="ARBA" id="ARBA00002714"/>
    </source>
</evidence>
<dbReference type="EC" id="6.3.2.17" evidence="8"/>
<dbReference type="Pfam" id="PF02875">
    <property type="entry name" value="Mur_ligase_C"/>
    <property type="match status" value="1"/>
</dbReference>
<dbReference type="SUPFAM" id="SSF53244">
    <property type="entry name" value="MurD-like peptide ligases, peptide-binding domain"/>
    <property type="match status" value="1"/>
</dbReference>
<evidence type="ECO:0000256" key="11">
    <source>
        <dbReference type="ARBA" id="ARBA00022723"/>
    </source>
</evidence>
<sequence length="433" mass="47649">MSSVISELPQTVEAWLGYIESLHPKSIEMGLDRVQTVANRLQLQFPFTVITVGGTNGKGSTCAMLERIYGAAGYQVGCYTSPHLVHYQERVRFNQQVIADALLCEAFSAVEQARGDITLTYFEMGTLAALWAFEQQPLDVVILEVGLGGRLDAVNIVDADCAIVTNVDLDHMEFLGNTRELIGYEKAGIYRQQQVAICGDASPPDALLAHAEALGVQLKRFGVDYQIEILGSQHARYQDAAGELDIGTLRLFGDYQWNNAASVIFAVRALEAVLPVAEPQLLYALTVTEVTGRFQYLQQSPDVILDVAHNPHAARALRENLLRLRADLSHGQVIAVFSMLSDKDIASVVEILHSVMDVWHVAPIDHPRAAQLAYLQTCLSKNVSPDRIHQHADLPTALRTAYKNAAKNDKIIVFGSFFTVAAILELTPDQWAL</sequence>
<dbReference type="PANTHER" id="PTHR11136:SF0">
    <property type="entry name" value="DIHYDROFOLATE SYNTHETASE-RELATED"/>
    <property type="match status" value="1"/>
</dbReference>
<evidence type="ECO:0000256" key="20">
    <source>
        <dbReference type="ARBA" id="ARBA00047808"/>
    </source>
</evidence>
<dbReference type="NCBIfam" id="NF008101">
    <property type="entry name" value="PRK10846.1"/>
    <property type="match status" value="1"/>
</dbReference>
<evidence type="ECO:0000256" key="9">
    <source>
        <dbReference type="ARBA" id="ARBA00019357"/>
    </source>
</evidence>
<name>A0A5B8CSE1_9PROT</name>
<evidence type="ECO:0000256" key="7">
    <source>
        <dbReference type="ARBA" id="ARBA00013023"/>
    </source>
</evidence>
<dbReference type="SUPFAM" id="SSF53623">
    <property type="entry name" value="MurD-like peptide ligases, catalytic domain"/>
    <property type="match status" value="1"/>
</dbReference>
<dbReference type="GO" id="GO:0046656">
    <property type="term" value="P:folic acid biosynthetic process"/>
    <property type="evidence" value="ECO:0007669"/>
    <property type="project" value="UniProtKB-KW"/>
</dbReference>
<evidence type="ECO:0000256" key="3">
    <source>
        <dbReference type="ARBA" id="ARBA00004799"/>
    </source>
</evidence>
<evidence type="ECO:0000259" key="25">
    <source>
        <dbReference type="Pfam" id="PF08245"/>
    </source>
</evidence>
<comment type="subunit">
    <text evidence="6">Monomer.</text>
</comment>
<dbReference type="Gene3D" id="3.90.190.20">
    <property type="entry name" value="Mur ligase, C-terminal domain"/>
    <property type="match status" value="1"/>
</dbReference>
<dbReference type="KEGG" id="mmec:FIU01_06685"/>
<keyword evidence="12 23" id="KW-0547">Nucleotide-binding</keyword>
<evidence type="ECO:0000256" key="16">
    <source>
        <dbReference type="ARBA" id="ARBA00030048"/>
    </source>
</evidence>